<sequence>MSKHYLLYGSERYALAILRPLQAAIRARGDQAAWFFDGPGAEDLSADERHLATVEEVLAWDPYAVITSSNAVPHFFPGVKVETFHGFDAGKPRHIYVRGFFDLYCTTGPRDTAAFGALARKLGHFAVKETGFPKIDPFMREIGAELAPVRQPPVILYHSTFSPSWSAAGILYDEVARLSRSGEWRWIVTFHPKMDPAMVARYRALESEYLRFADNDNILELFPQVDMMCSDTSSALNEFLLTYKPVVTFKNRRPGPQLIDIDDPAQFEPAIRRALQRPPELMAAIREFADGLHPYRDGQSSERVLRAIDEFVAEGARNPRRKPLNLWRKLKIRRRIGYWGRGARR</sequence>
<organism evidence="1 2">
    <name type="scientific">Xanthomonas sacchari</name>
    <dbReference type="NCBI Taxonomy" id="56458"/>
    <lineage>
        <taxon>Bacteria</taxon>
        <taxon>Pseudomonadati</taxon>
        <taxon>Pseudomonadota</taxon>
        <taxon>Gammaproteobacteria</taxon>
        <taxon>Lysobacterales</taxon>
        <taxon>Lysobacteraceae</taxon>
        <taxon>Xanthomonas</taxon>
    </lineage>
</organism>
<dbReference type="PIRSF" id="PIRSF028458">
    <property type="entry name" value="UCP028458_glyceroPtfrase"/>
    <property type="match status" value="1"/>
</dbReference>
<dbReference type="InterPro" id="IPR007554">
    <property type="entry name" value="Glycerophosphate_synth"/>
</dbReference>
<dbReference type="RefSeq" id="WP_010340696.1">
    <property type="nucleotide sequence ID" value="NZ_CP132343.1"/>
</dbReference>
<dbReference type="Pfam" id="PF04464">
    <property type="entry name" value="Glyphos_transf"/>
    <property type="match status" value="1"/>
</dbReference>
<dbReference type="InterPro" id="IPR043148">
    <property type="entry name" value="TagF_C"/>
</dbReference>
<name>A0A2P5Z4U1_9XANT</name>
<keyword evidence="1" id="KW-0808">Transferase</keyword>
<evidence type="ECO:0000313" key="1">
    <source>
        <dbReference type="EMBL" id="PPU82871.1"/>
    </source>
</evidence>
<dbReference type="Proteomes" id="UP000247346">
    <property type="component" value="Unassembled WGS sequence"/>
</dbReference>
<dbReference type="GeneID" id="93880608"/>
<dbReference type="GO" id="GO:0016020">
    <property type="term" value="C:membrane"/>
    <property type="evidence" value="ECO:0007669"/>
    <property type="project" value="InterPro"/>
</dbReference>
<dbReference type="EMBL" id="MDEK01000007">
    <property type="protein sequence ID" value="PPU82871.1"/>
    <property type="molecule type" value="Genomic_DNA"/>
</dbReference>
<dbReference type="SUPFAM" id="SSF53756">
    <property type="entry name" value="UDP-Glycosyltransferase/glycogen phosphorylase"/>
    <property type="match status" value="1"/>
</dbReference>
<proteinExistence type="predicted"/>
<dbReference type="Gene3D" id="3.40.50.12580">
    <property type="match status" value="1"/>
</dbReference>
<protein>
    <submittedName>
        <fullName evidence="1">CDP-glycerol glycerophosphotransferase family protein</fullName>
    </submittedName>
</protein>
<comment type="caution">
    <text evidence="1">The sequence shown here is derived from an EMBL/GenBank/DDBJ whole genome shotgun (WGS) entry which is preliminary data.</text>
</comment>
<accession>A0A2P5Z4U1</accession>
<gene>
    <name evidence="1" type="ORF">XsacCFBP4641_09440</name>
</gene>
<dbReference type="GO" id="GO:0047355">
    <property type="term" value="F:CDP-glycerol glycerophosphotransferase activity"/>
    <property type="evidence" value="ECO:0007669"/>
    <property type="project" value="InterPro"/>
</dbReference>
<evidence type="ECO:0000313" key="2">
    <source>
        <dbReference type="Proteomes" id="UP000247346"/>
    </source>
</evidence>
<dbReference type="InterPro" id="IPR016886">
    <property type="entry name" value="UCP028458_glyceroPtfrase"/>
</dbReference>
<reference evidence="1 2" key="1">
    <citation type="submission" date="2016-08" db="EMBL/GenBank/DDBJ databases">
        <authorList>
            <person name="Seilhamer J.J."/>
        </authorList>
    </citation>
    <scope>NUCLEOTIDE SEQUENCE [LARGE SCALE GENOMIC DNA]</scope>
    <source>
        <strain evidence="1 2">CFBP4641</strain>
    </source>
</reference>
<dbReference type="STRING" id="56458.SB85_16040"/>
<dbReference type="OrthoDB" id="6212418at2"/>
<dbReference type="AlphaFoldDB" id="A0A2P5Z4U1"/>